<evidence type="ECO:0000259" key="1">
    <source>
        <dbReference type="Pfam" id="PF01037"/>
    </source>
</evidence>
<name>A0A644XTC4_9ZZZZ</name>
<dbReference type="InterPro" id="IPR019887">
    <property type="entry name" value="Tscrpt_reg_AsnC/Lrp_C"/>
</dbReference>
<dbReference type="GO" id="GO:0043200">
    <property type="term" value="P:response to amino acid"/>
    <property type="evidence" value="ECO:0007669"/>
    <property type="project" value="TreeGrafter"/>
</dbReference>
<feature type="domain" description="Transcription regulator AsnC/Lrp ligand binding" evidence="1">
    <location>
        <begin position="59"/>
        <end position="129"/>
    </location>
</feature>
<reference evidence="2" key="1">
    <citation type="submission" date="2019-08" db="EMBL/GenBank/DDBJ databases">
        <authorList>
            <person name="Kucharzyk K."/>
            <person name="Murdoch R.W."/>
            <person name="Higgins S."/>
            <person name="Loffler F."/>
        </authorList>
    </citation>
    <scope>NUCLEOTIDE SEQUENCE</scope>
</reference>
<dbReference type="Pfam" id="PF13412">
    <property type="entry name" value="HTH_24"/>
    <property type="match status" value="1"/>
</dbReference>
<dbReference type="PANTHER" id="PTHR30154">
    <property type="entry name" value="LEUCINE-RESPONSIVE REGULATORY PROTEIN"/>
    <property type="match status" value="1"/>
</dbReference>
<dbReference type="InterPro" id="IPR036388">
    <property type="entry name" value="WH-like_DNA-bd_sf"/>
</dbReference>
<dbReference type="EMBL" id="VSSQ01003093">
    <property type="protein sequence ID" value="MPM19011.1"/>
    <property type="molecule type" value="Genomic_DNA"/>
</dbReference>
<dbReference type="SMART" id="SM00344">
    <property type="entry name" value="HTH_ASNC"/>
    <property type="match status" value="1"/>
</dbReference>
<dbReference type="InterPro" id="IPR011008">
    <property type="entry name" value="Dimeric_a/b-barrel"/>
</dbReference>
<dbReference type="Gene3D" id="3.30.70.920">
    <property type="match status" value="1"/>
</dbReference>
<evidence type="ECO:0000313" key="2">
    <source>
        <dbReference type="EMBL" id="MPM19011.1"/>
    </source>
</evidence>
<organism evidence="2">
    <name type="scientific">bioreactor metagenome</name>
    <dbReference type="NCBI Taxonomy" id="1076179"/>
    <lineage>
        <taxon>unclassified sequences</taxon>
        <taxon>metagenomes</taxon>
        <taxon>ecological metagenomes</taxon>
    </lineage>
</organism>
<dbReference type="GO" id="GO:0043565">
    <property type="term" value="F:sequence-specific DNA binding"/>
    <property type="evidence" value="ECO:0007669"/>
    <property type="project" value="TreeGrafter"/>
</dbReference>
<dbReference type="SUPFAM" id="SSF54909">
    <property type="entry name" value="Dimeric alpha+beta barrel"/>
    <property type="match status" value="1"/>
</dbReference>
<dbReference type="PROSITE" id="PS51257">
    <property type="entry name" value="PROKAR_LIPOPROTEIN"/>
    <property type="match status" value="1"/>
</dbReference>
<dbReference type="Pfam" id="PF01037">
    <property type="entry name" value="AsnC_trans_reg"/>
    <property type="match status" value="1"/>
</dbReference>
<protein>
    <recommendedName>
        <fullName evidence="1">Transcription regulator AsnC/Lrp ligand binding domain-containing protein</fullName>
    </recommendedName>
</protein>
<dbReference type="AlphaFoldDB" id="A0A644XTC4"/>
<dbReference type="GO" id="GO:0005829">
    <property type="term" value="C:cytosol"/>
    <property type="evidence" value="ECO:0007669"/>
    <property type="project" value="TreeGrafter"/>
</dbReference>
<gene>
    <name evidence="2" type="ORF">SDC9_65429</name>
</gene>
<proteinExistence type="predicted"/>
<sequence length="142" mass="15692">MIRSLQEDPRQSISSLALSSGCSKPVVKTRLENLIKSGIINIVSIVNPASLGFQIEVIILIKSTPERVNAVAKELSMQNFVRHVSLVAGNWQILAIAQFCDSMRMQEYLSNTLAAIPGVTDYDISPIQKTLKFEMNLVGYII</sequence>
<dbReference type="Gene3D" id="1.10.10.10">
    <property type="entry name" value="Winged helix-like DNA-binding domain superfamily/Winged helix DNA-binding domain"/>
    <property type="match status" value="1"/>
</dbReference>
<comment type="caution">
    <text evidence="2">The sequence shown here is derived from an EMBL/GenBank/DDBJ whole genome shotgun (WGS) entry which is preliminary data.</text>
</comment>
<dbReference type="InterPro" id="IPR019888">
    <property type="entry name" value="Tscrpt_reg_AsnC-like"/>
</dbReference>
<dbReference type="PANTHER" id="PTHR30154:SF34">
    <property type="entry name" value="TRANSCRIPTIONAL REGULATOR AZLB"/>
    <property type="match status" value="1"/>
</dbReference>
<accession>A0A644XTC4</accession>